<protein>
    <recommendedName>
        <fullName evidence="10">UPAR/Ly6 domain-containing protein</fullName>
    </recommendedName>
</protein>
<dbReference type="PANTHER" id="PTHR33562">
    <property type="entry name" value="ATILLA, ISOFORM B-RELATED-RELATED"/>
    <property type="match status" value="1"/>
</dbReference>
<dbReference type="SUPFAM" id="SSF57302">
    <property type="entry name" value="Snake toxin-like"/>
    <property type="match status" value="1"/>
</dbReference>
<evidence type="ECO:0000256" key="4">
    <source>
        <dbReference type="ARBA" id="ARBA00022729"/>
    </source>
</evidence>
<evidence type="ECO:0000313" key="12">
    <source>
        <dbReference type="Proteomes" id="UP000786811"/>
    </source>
</evidence>
<proteinExistence type="predicted"/>
<dbReference type="InterPro" id="IPR050975">
    <property type="entry name" value="Sleep_regulator"/>
</dbReference>
<evidence type="ECO:0000256" key="5">
    <source>
        <dbReference type="ARBA" id="ARBA00022989"/>
    </source>
</evidence>
<dbReference type="EMBL" id="CAJNRD030001124">
    <property type="protein sequence ID" value="CAG5107939.1"/>
    <property type="molecule type" value="Genomic_DNA"/>
</dbReference>
<keyword evidence="4 9" id="KW-0732">Signal</keyword>
<keyword evidence="2" id="KW-0325">Glycoprotein</keyword>
<keyword evidence="7" id="KW-0449">Lipoprotein</keyword>
<comment type="caution">
    <text evidence="11">The sequence shown here is derived from an EMBL/GenBank/DDBJ whole genome shotgun (WGS) entry which is preliminary data.</text>
</comment>
<evidence type="ECO:0000256" key="7">
    <source>
        <dbReference type="ARBA" id="ARBA00023288"/>
    </source>
</evidence>
<dbReference type="OrthoDB" id="7656257at2759"/>
<evidence type="ECO:0000313" key="11">
    <source>
        <dbReference type="EMBL" id="CAG5107939.1"/>
    </source>
</evidence>
<evidence type="ECO:0000256" key="8">
    <source>
        <dbReference type="SAM" id="Phobius"/>
    </source>
</evidence>
<evidence type="ECO:0000259" key="10">
    <source>
        <dbReference type="Pfam" id="PF00021"/>
    </source>
</evidence>
<dbReference type="GO" id="GO:0098552">
    <property type="term" value="C:side of membrane"/>
    <property type="evidence" value="ECO:0007669"/>
    <property type="project" value="UniProtKB-KW"/>
</dbReference>
<organism evidence="11 12">
    <name type="scientific">Cotesia congregata</name>
    <name type="common">Parasitoid wasp</name>
    <name type="synonym">Apanteles congregatus</name>
    <dbReference type="NCBI Taxonomy" id="51543"/>
    <lineage>
        <taxon>Eukaryota</taxon>
        <taxon>Metazoa</taxon>
        <taxon>Ecdysozoa</taxon>
        <taxon>Arthropoda</taxon>
        <taxon>Hexapoda</taxon>
        <taxon>Insecta</taxon>
        <taxon>Pterygota</taxon>
        <taxon>Neoptera</taxon>
        <taxon>Endopterygota</taxon>
        <taxon>Hymenoptera</taxon>
        <taxon>Apocrita</taxon>
        <taxon>Ichneumonoidea</taxon>
        <taxon>Braconidae</taxon>
        <taxon>Microgastrinae</taxon>
        <taxon>Cotesia</taxon>
    </lineage>
</organism>
<evidence type="ECO:0000256" key="2">
    <source>
        <dbReference type="ARBA" id="ARBA00022622"/>
    </source>
</evidence>
<feature type="transmembrane region" description="Helical" evidence="8">
    <location>
        <begin position="99"/>
        <end position="119"/>
    </location>
</feature>
<feature type="signal peptide" evidence="9">
    <location>
        <begin position="1"/>
        <end position="19"/>
    </location>
</feature>
<dbReference type="AlphaFoldDB" id="A0A8J2HR07"/>
<evidence type="ECO:0000256" key="9">
    <source>
        <dbReference type="SAM" id="SignalP"/>
    </source>
</evidence>
<feature type="chain" id="PRO_5035234369" description="UPAR/Ly6 domain-containing protein" evidence="9">
    <location>
        <begin position="20"/>
        <end position="123"/>
    </location>
</feature>
<dbReference type="Pfam" id="PF00021">
    <property type="entry name" value="UPAR_LY6"/>
    <property type="match status" value="1"/>
</dbReference>
<keyword evidence="12" id="KW-1185">Reference proteome</keyword>
<name>A0A8J2HR07_COTCN</name>
<accession>A0A8J2HR07</accession>
<evidence type="ECO:0000256" key="3">
    <source>
        <dbReference type="ARBA" id="ARBA00022692"/>
    </source>
</evidence>
<keyword evidence="6 8" id="KW-0472">Membrane</keyword>
<feature type="domain" description="UPAR/Ly6" evidence="10">
    <location>
        <begin position="20"/>
        <end position="98"/>
    </location>
</feature>
<gene>
    <name evidence="11" type="ORF">HICCMSTLAB_LOCUS12988</name>
</gene>
<dbReference type="Gene3D" id="2.10.60.10">
    <property type="entry name" value="CD59"/>
    <property type="match status" value="1"/>
</dbReference>
<dbReference type="Proteomes" id="UP000786811">
    <property type="component" value="Unassembled WGS sequence"/>
</dbReference>
<dbReference type="CDD" id="cd00117">
    <property type="entry name" value="TFP"/>
    <property type="match status" value="1"/>
</dbReference>
<reference evidence="11" key="1">
    <citation type="submission" date="2021-04" db="EMBL/GenBank/DDBJ databases">
        <authorList>
            <person name="Chebbi M.A.C M."/>
        </authorList>
    </citation>
    <scope>NUCLEOTIDE SEQUENCE</scope>
</reference>
<comment type="subcellular location">
    <subcellularLocation>
        <location evidence="1">Membrane</location>
        <topology evidence="1">Lipid-anchor</topology>
        <topology evidence="1">GPI-anchor</topology>
    </subcellularLocation>
</comment>
<evidence type="ECO:0000256" key="6">
    <source>
        <dbReference type="ARBA" id="ARBA00023136"/>
    </source>
</evidence>
<dbReference type="InterPro" id="IPR045860">
    <property type="entry name" value="Snake_toxin-like_sf"/>
</dbReference>
<dbReference type="InterPro" id="IPR016054">
    <property type="entry name" value="LY6_UPA_recep-like"/>
</dbReference>
<sequence length="123" mass="13699">MKYLIFFGVIAAVFVSGQCLKCFECYGDKCDDGSSLKKEVNCTGSDQICFKQIINEYADKKVQYKRGCFAVDKIGEKFNLTNTISTEVYFCNKDKCNGVGSFTGSLSIVLVTLVALMFASEKW</sequence>
<keyword evidence="5 8" id="KW-1133">Transmembrane helix</keyword>
<keyword evidence="3 8" id="KW-0812">Transmembrane</keyword>
<evidence type="ECO:0000256" key="1">
    <source>
        <dbReference type="ARBA" id="ARBA00004589"/>
    </source>
</evidence>
<keyword evidence="2" id="KW-0336">GPI-anchor</keyword>